<name>A0ACC3BNJ9_PYRYE</name>
<comment type="caution">
    <text evidence="1">The sequence shown here is derived from an EMBL/GenBank/DDBJ whole genome shotgun (WGS) entry which is preliminary data.</text>
</comment>
<proteinExistence type="predicted"/>
<dbReference type="EMBL" id="CM020618">
    <property type="protein sequence ID" value="KAK1859077.1"/>
    <property type="molecule type" value="Genomic_DNA"/>
</dbReference>
<dbReference type="Proteomes" id="UP000798662">
    <property type="component" value="Chromosome 1"/>
</dbReference>
<reference evidence="1" key="1">
    <citation type="submission" date="2019-11" db="EMBL/GenBank/DDBJ databases">
        <title>Nori genome reveals adaptations in red seaweeds to the harsh intertidal environment.</title>
        <authorList>
            <person name="Wang D."/>
            <person name="Mao Y."/>
        </authorList>
    </citation>
    <scope>NUCLEOTIDE SEQUENCE</scope>
    <source>
        <tissue evidence="1">Gametophyte</tissue>
    </source>
</reference>
<organism evidence="1 2">
    <name type="scientific">Pyropia yezoensis</name>
    <name type="common">Susabi-nori</name>
    <name type="synonym">Porphyra yezoensis</name>
    <dbReference type="NCBI Taxonomy" id="2788"/>
    <lineage>
        <taxon>Eukaryota</taxon>
        <taxon>Rhodophyta</taxon>
        <taxon>Bangiophyceae</taxon>
        <taxon>Bangiales</taxon>
        <taxon>Bangiaceae</taxon>
        <taxon>Pyropia</taxon>
    </lineage>
</organism>
<evidence type="ECO:0000313" key="2">
    <source>
        <dbReference type="Proteomes" id="UP000798662"/>
    </source>
</evidence>
<evidence type="ECO:0000313" key="1">
    <source>
        <dbReference type="EMBL" id="KAK1859077.1"/>
    </source>
</evidence>
<keyword evidence="2" id="KW-1185">Reference proteome</keyword>
<protein>
    <submittedName>
        <fullName evidence="1">Uncharacterized protein</fullName>
    </submittedName>
</protein>
<accession>A0ACC3BNJ9</accession>
<gene>
    <name evidence="1" type="ORF">I4F81_001675</name>
</gene>
<sequence>MEAAMQRAVEAGDTEDLMRLLSGLVTFDADGVRSDHPDDGGGGGGGGGGADQPAGDTAGPADGAGSGSGSGGGGGDGGGGSGSLADTAAPAGPPEEEETDVEALSRLFPECDADMLAATLAASGDDADTAAQSLADLRAAGGLSGAATRGEVEPPPVVDVDAFNAALGAWTSAFPALGAPSPGKGGGGTPRRRGASRLAAAAAALPPPAAEAAATAGAAPLLARLRAEKLAAAVPWASAREVEAALGAAAGHVGAAEELLLRRHPKPRGWDERVAAEAAAAAATAAAARKAAAAAASAGRRAADAAAAAAARAAAAADAGAGRVADGVMAVLVGLCLDGDGGGGSGPPPPPPSSATTRAIAGGRADAEALARSRNRLFEAALAAARRGDGRAAKRLSAEAHALNAAMRDAHAAAAAAAFGAHNPPGARAVDLHGLYVAEALDRLAVVLAVLAAAAEVRGADPASTSVKVLTGAGHHSGGGGARLLPAVRTRLRATGVPFVEVLDVNGDVGGVRVFYLRRRK</sequence>